<keyword evidence="3" id="KW-0285">Flavoprotein</keyword>
<evidence type="ECO:0000256" key="2">
    <source>
        <dbReference type="ARBA" id="ARBA00007118"/>
    </source>
</evidence>
<accession>A0A381XR19</accession>
<reference evidence="7" key="1">
    <citation type="submission" date="2018-05" db="EMBL/GenBank/DDBJ databases">
        <authorList>
            <person name="Lanie J.A."/>
            <person name="Ng W.-L."/>
            <person name="Kazmierczak K.M."/>
            <person name="Andrzejewski T.M."/>
            <person name="Davidsen T.M."/>
            <person name="Wayne K.J."/>
            <person name="Tettelin H."/>
            <person name="Glass J.I."/>
            <person name="Rusch D."/>
            <person name="Podicherti R."/>
            <person name="Tsui H.-C.T."/>
            <person name="Winkler M.E."/>
        </authorList>
    </citation>
    <scope>NUCLEOTIDE SEQUENCE</scope>
</reference>
<dbReference type="EMBL" id="UINC01016072">
    <property type="protein sequence ID" value="SVA67209.1"/>
    <property type="molecule type" value="Genomic_DNA"/>
</dbReference>
<comment type="cofactor">
    <cofactor evidence="1">
        <name>FMN</name>
        <dbReference type="ChEBI" id="CHEBI:58210"/>
    </cofactor>
</comment>
<gene>
    <name evidence="7" type="ORF">METZ01_LOCUS120063</name>
</gene>
<evidence type="ECO:0000256" key="1">
    <source>
        <dbReference type="ARBA" id="ARBA00001917"/>
    </source>
</evidence>
<keyword evidence="4" id="KW-0288">FMN</keyword>
<protein>
    <recommendedName>
        <fullName evidence="6">Nitroreductase domain-containing protein</fullName>
    </recommendedName>
</protein>
<dbReference type="InterPro" id="IPR029479">
    <property type="entry name" value="Nitroreductase"/>
</dbReference>
<dbReference type="SUPFAM" id="SSF55469">
    <property type="entry name" value="FMN-dependent nitroreductase-like"/>
    <property type="match status" value="1"/>
</dbReference>
<sequence>MVDVTDAVLSRRSIRSFLNKPVESSLIKELLEKSSYAPSGGNLQPWKIFVINNNTMEEFLEFQKNWSEGDIPEYPIYPEKLKEPYRTSRFEVGEQIYAAIEISREDKNARLNQMLKNFEFFGAPCGLFCFVDRQMNLPQWSDLGMFLQTFMLLAQESNLDTCGQESWALKQNMISKFFEVDTDLMLFCGIAIGYKDPDDPINNFKRTRRPIDEWAYFKEKK</sequence>
<evidence type="ECO:0000256" key="4">
    <source>
        <dbReference type="ARBA" id="ARBA00022643"/>
    </source>
</evidence>
<dbReference type="Pfam" id="PF00881">
    <property type="entry name" value="Nitroreductase"/>
    <property type="match status" value="1"/>
</dbReference>
<dbReference type="CDD" id="cd02136">
    <property type="entry name" value="PnbA_NfnB-like"/>
    <property type="match status" value="1"/>
</dbReference>
<keyword evidence="5" id="KW-0560">Oxidoreductase</keyword>
<proteinExistence type="inferred from homology"/>
<dbReference type="GO" id="GO:0016491">
    <property type="term" value="F:oxidoreductase activity"/>
    <property type="evidence" value="ECO:0007669"/>
    <property type="project" value="UniProtKB-KW"/>
</dbReference>
<name>A0A381XR19_9ZZZZ</name>
<organism evidence="7">
    <name type="scientific">marine metagenome</name>
    <dbReference type="NCBI Taxonomy" id="408172"/>
    <lineage>
        <taxon>unclassified sequences</taxon>
        <taxon>metagenomes</taxon>
        <taxon>ecological metagenomes</taxon>
    </lineage>
</organism>
<evidence type="ECO:0000256" key="5">
    <source>
        <dbReference type="ARBA" id="ARBA00023002"/>
    </source>
</evidence>
<dbReference type="Gene3D" id="3.40.109.10">
    <property type="entry name" value="NADH Oxidase"/>
    <property type="match status" value="1"/>
</dbReference>
<evidence type="ECO:0000256" key="3">
    <source>
        <dbReference type="ARBA" id="ARBA00022630"/>
    </source>
</evidence>
<dbReference type="AlphaFoldDB" id="A0A381XR19"/>
<evidence type="ECO:0000313" key="7">
    <source>
        <dbReference type="EMBL" id="SVA67209.1"/>
    </source>
</evidence>
<dbReference type="PANTHER" id="PTHR43673">
    <property type="entry name" value="NAD(P)H NITROREDUCTASE YDGI-RELATED"/>
    <property type="match status" value="1"/>
</dbReference>
<evidence type="ECO:0000259" key="6">
    <source>
        <dbReference type="Pfam" id="PF00881"/>
    </source>
</evidence>
<comment type="similarity">
    <text evidence="2">Belongs to the nitroreductase family.</text>
</comment>
<dbReference type="PANTHER" id="PTHR43673:SF2">
    <property type="entry name" value="NITROREDUCTASE"/>
    <property type="match status" value="1"/>
</dbReference>
<dbReference type="InterPro" id="IPR000415">
    <property type="entry name" value="Nitroreductase-like"/>
</dbReference>
<feature type="domain" description="Nitroreductase" evidence="6">
    <location>
        <begin position="9"/>
        <end position="194"/>
    </location>
</feature>